<dbReference type="EC" id="3.2.2.21" evidence="3"/>
<dbReference type="InterPro" id="IPR051912">
    <property type="entry name" value="Alkylbase_DNA_Glycosylase/TA"/>
</dbReference>
<dbReference type="Gene3D" id="1.10.1670.40">
    <property type="match status" value="1"/>
</dbReference>
<dbReference type="GO" id="GO:0043916">
    <property type="term" value="F:DNA-7-methylguanine glycosylase activity"/>
    <property type="evidence" value="ECO:0007669"/>
    <property type="project" value="TreeGrafter"/>
</dbReference>
<dbReference type="GO" id="GO:0032993">
    <property type="term" value="C:protein-DNA complex"/>
    <property type="evidence" value="ECO:0007669"/>
    <property type="project" value="TreeGrafter"/>
</dbReference>
<organism evidence="7 8">
    <name type="scientific">Cellvibrio polysaccharolyticus</name>
    <dbReference type="NCBI Taxonomy" id="2082724"/>
    <lineage>
        <taxon>Bacteria</taxon>
        <taxon>Pseudomonadati</taxon>
        <taxon>Pseudomonadota</taxon>
        <taxon>Gammaproteobacteria</taxon>
        <taxon>Cellvibrionales</taxon>
        <taxon>Cellvibrionaceae</taxon>
        <taxon>Cellvibrio</taxon>
    </lineage>
</organism>
<keyword evidence="4" id="KW-0227">DNA damage</keyword>
<dbReference type="Gene3D" id="1.10.340.30">
    <property type="entry name" value="Hypothetical protein, domain 2"/>
    <property type="match status" value="1"/>
</dbReference>
<evidence type="ECO:0000313" key="7">
    <source>
        <dbReference type="EMBL" id="MBE8717170.1"/>
    </source>
</evidence>
<comment type="catalytic activity">
    <reaction evidence="1">
        <text>Hydrolysis of alkylated DNA, releasing 3-methyladenine, 3-methylguanine, 7-methylguanine and 7-methyladenine.</text>
        <dbReference type="EC" id="3.2.2.21"/>
    </reaction>
</comment>
<dbReference type="GO" id="GO:0032131">
    <property type="term" value="F:alkylated DNA binding"/>
    <property type="evidence" value="ECO:0007669"/>
    <property type="project" value="TreeGrafter"/>
</dbReference>
<dbReference type="FunFam" id="1.10.340.30:FF:000004">
    <property type="entry name" value="DNA-3-methyladenine glycosylase II"/>
    <property type="match status" value="1"/>
</dbReference>
<dbReference type="InterPro" id="IPR003265">
    <property type="entry name" value="HhH-GPD_domain"/>
</dbReference>
<evidence type="ECO:0000259" key="6">
    <source>
        <dbReference type="SMART" id="SM00478"/>
    </source>
</evidence>
<keyword evidence="8" id="KW-1185">Reference proteome</keyword>
<reference evidence="7" key="1">
    <citation type="submission" date="2018-07" db="EMBL/GenBank/DDBJ databases">
        <title>Genome assembly of strain Ka43.</title>
        <authorList>
            <person name="Kukolya J."/>
            <person name="Nagy I."/>
            <person name="Horvath B."/>
            <person name="Toth A."/>
        </authorList>
    </citation>
    <scope>NUCLEOTIDE SEQUENCE</scope>
    <source>
        <strain evidence="7">KB43</strain>
    </source>
</reference>
<dbReference type="RefSeq" id="WP_193908808.1">
    <property type="nucleotide sequence ID" value="NZ_PRDL01000001.1"/>
</dbReference>
<proteinExistence type="inferred from homology"/>
<name>A0A928V4R0_9GAMM</name>
<dbReference type="SUPFAM" id="SSF48150">
    <property type="entry name" value="DNA-glycosylase"/>
    <property type="match status" value="1"/>
</dbReference>
<dbReference type="EMBL" id="PRDL01000001">
    <property type="protein sequence ID" value="MBE8717170.1"/>
    <property type="molecule type" value="Genomic_DNA"/>
</dbReference>
<comment type="similarity">
    <text evidence="2">Belongs to the alkylbase DNA glycosidase AlkA family.</text>
</comment>
<dbReference type="InterPro" id="IPR011257">
    <property type="entry name" value="DNA_glycosylase"/>
</dbReference>
<evidence type="ECO:0000256" key="1">
    <source>
        <dbReference type="ARBA" id="ARBA00000086"/>
    </source>
</evidence>
<evidence type="ECO:0000256" key="3">
    <source>
        <dbReference type="ARBA" id="ARBA00012000"/>
    </source>
</evidence>
<dbReference type="PANTHER" id="PTHR43003">
    <property type="entry name" value="DNA-3-METHYLADENINE GLYCOSYLASE"/>
    <property type="match status" value="1"/>
</dbReference>
<evidence type="ECO:0000313" key="8">
    <source>
        <dbReference type="Proteomes" id="UP000652567"/>
    </source>
</evidence>
<feature type="domain" description="HhH-GPD" evidence="6">
    <location>
        <begin position="49"/>
        <end position="205"/>
    </location>
</feature>
<dbReference type="GO" id="GO:0008725">
    <property type="term" value="F:DNA-3-methyladenine glycosylase activity"/>
    <property type="evidence" value="ECO:0007669"/>
    <property type="project" value="TreeGrafter"/>
</dbReference>
<evidence type="ECO:0000256" key="2">
    <source>
        <dbReference type="ARBA" id="ARBA00010817"/>
    </source>
</evidence>
<accession>A0A928V4R0</accession>
<gene>
    <name evidence="7" type="ORF">C4F51_08210</name>
</gene>
<evidence type="ECO:0000256" key="4">
    <source>
        <dbReference type="ARBA" id="ARBA00022763"/>
    </source>
</evidence>
<dbReference type="GO" id="GO:0006285">
    <property type="term" value="P:base-excision repair, AP site formation"/>
    <property type="evidence" value="ECO:0007669"/>
    <property type="project" value="TreeGrafter"/>
</dbReference>
<dbReference type="Proteomes" id="UP000652567">
    <property type="component" value="Unassembled WGS sequence"/>
</dbReference>
<sequence>MTSNPLKVAEAFLTQVDEDWQRLVTAVGACTLQTHPQRQPWEALVRAVAYQQLHARAGDAILGRLLRQFPEQPFPQPAQLLALDDAALQACGFSTSKRTTLRTIAAAALSGDIPSLEEARAMQSEPLIQQLTSLKGIGRWTVEMILMDCLERMDIWPVSDYGVREGYRRLKQLPQPLTPRQLYPQGDNLSPWRSIAAWYLWRLPETGLFPAVAAGSKAL</sequence>
<evidence type="ECO:0000256" key="5">
    <source>
        <dbReference type="ARBA" id="ARBA00023204"/>
    </source>
</evidence>
<protein>
    <recommendedName>
        <fullName evidence="3">DNA-3-methyladenine glycosylase II</fullName>
        <ecNumber evidence="3">3.2.2.21</ecNumber>
    </recommendedName>
</protein>
<dbReference type="Pfam" id="PF00730">
    <property type="entry name" value="HhH-GPD"/>
    <property type="match status" value="1"/>
</dbReference>
<dbReference type="PANTHER" id="PTHR43003:SF5">
    <property type="entry name" value="DNA-3-METHYLADENINE GLYCOSYLASE"/>
    <property type="match status" value="1"/>
</dbReference>
<dbReference type="CDD" id="cd00056">
    <property type="entry name" value="ENDO3c"/>
    <property type="match status" value="1"/>
</dbReference>
<dbReference type="GO" id="GO:0006307">
    <property type="term" value="P:DNA alkylation repair"/>
    <property type="evidence" value="ECO:0007669"/>
    <property type="project" value="TreeGrafter"/>
</dbReference>
<comment type="caution">
    <text evidence="7">The sequence shown here is derived from an EMBL/GenBank/DDBJ whole genome shotgun (WGS) entry which is preliminary data.</text>
</comment>
<dbReference type="AlphaFoldDB" id="A0A928V4R0"/>
<keyword evidence="5" id="KW-0234">DNA repair</keyword>
<dbReference type="SMART" id="SM00478">
    <property type="entry name" value="ENDO3c"/>
    <property type="match status" value="1"/>
</dbReference>